<feature type="compositionally biased region" description="Polar residues" evidence="1">
    <location>
        <begin position="148"/>
        <end position="163"/>
    </location>
</feature>
<dbReference type="OrthoDB" id="1933187at2759"/>
<name>A0A9Q0JYU2_9MAGN</name>
<dbReference type="PANTHER" id="PTHR37238">
    <property type="entry name" value="OS05G0532500 PROTEIN"/>
    <property type="match status" value="1"/>
</dbReference>
<protein>
    <submittedName>
        <fullName evidence="2">Uncharacterized protein</fullName>
    </submittedName>
</protein>
<dbReference type="Proteomes" id="UP001141806">
    <property type="component" value="Unassembled WGS sequence"/>
</dbReference>
<dbReference type="AlphaFoldDB" id="A0A9Q0JYU2"/>
<dbReference type="EMBL" id="JAMYWD010000010">
    <property type="protein sequence ID" value="KAJ4957634.1"/>
    <property type="molecule type" value="Genomic_DNA"/>
</dbReference>
<feature type="region of interest" description="Disordered" evidence="1">
    <location>
        <begin position="122"/>
        <end position="163"/>
    </location>
</feature>
<comment type="caution">
    <text evidence="2">The sequence shown here is derived from an EMBL/GenBank/DDBJ whole genome shotgun (WGS) entry which is preliminary data.</text>
</comment>
<evidence type="ECO:0000313" key="3">
    <source>
        <dbReference type="Proteomes" id="UP001141806"/>
    </source>
</evidence>
<accession>A0A9Q0JYU2</accession>
<dbReference type="PANTHER" id="PTHR37238:SF1">
    <property type="entry name" value="OS05G0532500 PROTEIN"/>
    <property type="match status" value="1"/>
</dbReference>
<keyword evidence="3" id="KW-1185">Reference proteome</keyword>
<evidence type="ECO:0000313" key="2">
    <source>
        <dbReference type="EMBL" id="KAJ4957634.1"/>
    </source>
</evidence>
<sequence>MPKNNSKMKSSRKPLADISNGGKFSKAVKKNSSDSEVQVVEDDALDRLLCVYSSFSNLIQQLDPLVVQAFKCKLASKKEMKEVESFTNVLSDMHSSIELWIPRFQKVLSSLSVEFDSQLGQSSEASPTAKAELSNDPSSKKQLEIDSQLGQSSEASPTANAELSNVLSSKKQLEIDSHVSPSPLVSWRAECTIENGRQLFLLTPLPRSKAHPSKNRGSSKLAHERNVDTNALSDANLWLPSLFTLGDTNGDLMERVELNPKPNEVTNSTLAQTVAQTVNTQVSGFLSPPRFSHGDQSVFLMTPRFKVSPPKSCVLLEPISETSHQENNAIPKFTPFVVGTEDTTSESSSGEITKSLALKYPELFGPKLTQKLEIGKQVEASPGWFISPPKTCVLMEPPDKRQEHQLTKRSDYHELESTNLGLLESTPLWESERKIQIGKRPGENTLKRELWTKFEAASSSQLHFDASILQGTLQKGFLDRLEEVSIEKTSSSANDL</sequence>
<organism evidence="2 3">
    <name type="scientific">Protea cynaroides</name>
    <dbReference type="NCBI Taxonomy" id="273540"/>
    <lineage>
        <taxon>Eukaryota</taxon>
        <taxon>Viridiplantae</taxon>
        <taxon>Streptophyta</taxon>
        <taxon>Embryophyta</taxon>
        <taxon>Tracheophyta</taxon>
        <taxon>Spermatophyta</taxon>
        <taxon>Magnoliopsida</taxon>
        <taxon>Proteales</taxon>
        <taxon>Proteaceae</taxon>
        <taxon>Protea</taxon>
    </lineage>
</organism>
<evidence type="ECO:0000256" key="1">
    <source>
        <dbReference type="SAM" id="MobiDB-lite"/>
    </source>
</evidence>
<proteinExistence type="predicted"/>
<gene>
    <name evidence="2" type="ORF">NE237_024745</name>
</gene>
<reference evidence="2" key="1">
    <citation type="journal article" date="2023" name="Plant J.">
        <title>The genome of the king protea, Protea cynaroides.</title>
        <authorList>
            <person name="Chang J."/>
            <person name="Duong T.A."/>
            <person name="Schoeman C."/>
            <person name="Ma X."/>
            <person name="Roodt D."/>
            <person name="Barker N."/>
            <person name="Li Z."/>
            <person name="Van de Peer Y."/>
            <person name="Mizrachi E."/>
        </authorList>
    </citation>
    <scope>NUCLEOTIDE SEQUENCE</scope>
    <source>
        <tissue evidence="2">Young leaves</tissue>
    </source>
</reference>
<feature type="region of interest" description="Disordered" evidence="1">
    <location>
        <begin position="1"/>
        <end position="33"/>
    </location>
</feature>